<keyword evidence="2" id="KW-0378">Hydrolase</keyword>
<dbReference type="PIRSF" id="PIRSF005539">
    <property type="entry name" value="Pept_S33_TRI_F1"/>
    <property type="match status" value="1"/>
</dbReference>
<evidence type="ECO:0000313" key="5">
    <source>
        <dbReference type="Proteomes" id="UP001446871"/>
    </source>
</evidence>
<dbReference type="EMBL" id="JAQQWM010000006">
    <property type="protein sequence ID" value="KAK8059936.1"/>
    <property type="molecule type" value="Genomic_DNA"/>
</dbReference>
<dbReference type="PANTHER" id="PTHR43194">
    <property type="entry name" value="HYDROLASE ALPHA/BETA FOLD FAMILY"/>
    <property type="match status" value="1"/>
</dbReference>
<sequence>MATNPVCEGKAPFSISPITNEPCFTYYKIIGDLACVIFYDQIGCASSTHLRQKAGDETFWQEQLFRDELDNLIDDLSLRNDPGFHLLGHSWGGMLGAAFASGRPPGLRKLILASALASSELAARGIELLREQMPPQLGRALGDALAKRYLECFGFQVGNEYFQRTHVCRTEPLPEELLPAFQNMKDDNTVYSSMMGQTYLIRSGSLKHWTVVSRLPNITAPTLVINGEYDTSHDIAQAPFFDRIPRVRWVQISGGGHFCHVEDGGRRDRVLKVVGEFLTEERLHT</sequence>
<evidence type="ECO:0000256" key="2">
    <source>
        <dbReference type="ARBA" id="ARBA00022801"/>
    </source>
</evidence>
<comment type="similarity">
    <text evidence="1">Belongs to the peptidase S33 family.</text>
</comment>
<dbReference type="InterPro" id="IPR002410">
    <property type="entry name" value="Peptidase_S33"/>
</dbReference>
<dbReference type="InterPro" id="IPR029058">
    <property type="entry name" value="AB_hydrolase_fold"/>
</dbReference>
<gene>
    <name evidence="4" type="ORF">PG996_009866</name>
</gene>
<dbReference type="InterPro" id="IPR000073">
    <property type="entry name" value="AB_hydrolase_1"/>
</dbReference>
<protein>
    <submittedName>
        <fullName evidence="4">Proline-specific peptidase</fullName>
    </submittedName>
</protein>
<evidence type="ECO:0000256" key="1">
    <source>
        <dbReference type="ARBA" id="ARBA00010088"/>
    </source>
</evidence>
<comment type="caution">
    <text evidence="4">The sequence shown here is derived from an EMBL/GenBank/DDBJ whole genome shotgun (WGS) entry which is preliminary data.</text>
</comment>
<dbReference type="PANTHER" id="PTHR43194:SF2">
    <property type="entry name" value="PEROXISOMAL MEMBRANE PROTEIN LPX1"/>
    <property type="match status" value="1"/>
</dbReference>
<name>A0ABR1UM07_9PEZI</name>
<feature type="domain" description="AB hydrolase-1" evidence="3">
    <location>
        <begin position="34"/>
        <end position="262"/>
    </location>
</feature>
<dbReference type="SUPFAM" id="SSF53474">
    <property type="entry name" value="alpha/beta-Hydrolases"/>
    <property type="match status" value="1"/>
</dbReference>
<dbReference type="PRINTS" id="PR00793">
    <property type="entry name" value="PROAMNOPTASE"/>
</dbReference>
<evidence type="ECO:0000259" key="3">
    <source>
        <dbReference type="Pfam" id="PF00561"/>
    </source>
</evidence>
<dbReference type="Proteomes" id="UP001446871">
    <property type="component" value="Unassembled WGS sequence"/>
</dbReference>
<proteinExistence type="inferred from homology"/>
<accession>A0ABR1UM07</accession>
<dbReference type="InterPro" id="IPR005945">
    <property type="entry name" value="Pro_imino_pep"/>
</dbReference>
<dbReference type="Pfam" id="PF00561">
    <property type="entry name" value="Abhydrolase_1"/>
    <property type="match status" value="1"/>
</dbReference>
<organism evidence="4 5">
    <name type="scientific">Apiospora saccharicola</name>
    <dbReference type="NCBI Taxonomy" id="335842"/>
    <lineage>
        <taxon>Eukaryota</taxon>
        <taxon>Fungi</taxon>
        <taxon>Dikarya</taxon>
        <taxon>Ascomycota</taxon>
        <taxon>Pezizomycotina</taxon>
        <taxon>Sordariomycetes</taxon>
        <taxon>Xylariomycetidae</taxon>
        <taxon>Amphisphaeriales</taxon>
        <taxon>Apiosporaceae</taxon>
        <taxon>Apiospora</taxon>
    </lineage>
</organism>
<evidence type="ECO:0000313" key="4">
    <source>
        <dbReference type="EMBL" id="KAK8059936.1"/>
    </source>
</evidence>
<dbReference type="InterPro" id="IPR050228">
    <property type="entry name" value="Carboxylesterase_BioH"/>
</dbReference>
<dbReference type="Gene3D" id="3.40.50.1820">
    <property type="entry name" value="alpha/beta hydrolase"/>
    <property type="match status" value="1"/>
</dbReference>
<keyword evidence="5" id="KW-1185">Reference proteome</keyword>
<reference evidence="4 5" key="1">
    <citation type="submission" date="2023-01" db="EMBL/GenBank/DDBJ databases">
        <title>Analysis of 21 Apiospora genomes using comparative genomics revels a genus with tremendous synthesis potential of carbohydrate active enzymes and secondary metabolites.</title>
        <authorList>
            <person name="Sorensen T."/>
        </authorList>
    </citation>
    <scope>NUCLEOTIDE SEQUENCE [LARGE SCALE GENOMIC DNA]</scope>
    <source>
        <strain evidence="4 5">CBS 83171</strain>
    </source>
</reference>